<evidence type="ECO:0000256" key="1">
    <source>
        <dbReference type="SAM" id="SignalP"/>
    </source>
</evidence>
<organism evidence="2 3">
    <name type="scientific">Halocaridina rubra</name>
    <name type="common">Hawaiian red shrimp</name>
    <dbReference type="NCBI Taxonomy" id="373956"/>
    <lineage>
        <taxon>Eukaryota</taxon>
        <taxon>Metazoa</taxon>
        <taxon>Ecdysozoa</taxon>
        <taxon>Arthropoda</taxon>
        <taxon>Crustacea</taxon>
        <taxon>Multicrustacea</taxon>
        <taxon>Malacostraca</taxon>
        <taxon>Eumalacostraca</taxon>
        <taxon>Eucarida</taxon>
        <taxon>Decapoda</taxon>
        <taxon>Pleocyemata</taxon>
        <taxon>Caridea</taxon>
        <taxon>Atyoidea</taxon>
        <taxon>Atyidae</taxon>
        <taxon>Halocaridina</taxon>
    </lineage>
</organism>
<evidence type="ECO:0000313" key="2">
    <source>
        <dbReference type="EMBL" id="KAK7073121.1"/>
    </source>
</evidence>
<keyword evidence="1" id="KW-0732">Signal</keyword>
<feature type="signal peptide" evidence="1">
    <location>
        <begin position="1"/>
        <end position="19"/>
    </location>
</feature>
<dbReference type="Proteomes" id="UP001381693">
    <property type="component" value="Unassembled WGS sequence"/>
</dbReference>
<proteinExistence type="predicted"/>
<evidence type="ECO:0000313" key="3">
    <source>
        <dbReference type="Proteomes" id="UP001381693"/>
    </source>
</evidence>
<accession>A0AAN8WZ33</accession>
<dbReference type="EMBL" id="JAXCGZ010013253">
    <property type="protein sequence ID" value="KAK7073121.1"/>
    <property type="molecule type" value="Genomic_DNA"/>
</dbReference>
<dbReference type="AlphaFoldDB" id="A0AAN8WZ33"/>
<keyword evidence="3" id="KW-1185">Reference proteome</keyword>
<protein>
    <submittedName>
        <fullName evidence="2">Uncharacterized protein</fullName>
    </submittedName>
</protein>
<feature type="chain" id="PRO_5042948956" evidence="1">
    <location>
        <begin position="20"/>
        <end position="363"/>
    </location>
</feature>
<name>A0AAN8WZ33_HALRR</name>
<gene>
    <name evidence="2" type="ORF">SK128_013402</name>
</gene>
<sequence>MTHKFILGFAIACFCCVSGAPQIYQAAGVLKPETKSAGKYDNIVSSTIDILPEITEVFQKITADHGRSNPNDAAYVERVINAFLPISKKVLFATAKAEGRAVQSEQLEALNAAEAVMPAVFRFMESLRKNDFFNTEVRSGIPRGSSSAGTRVSQTTYGNSGSDSLLLNRELIPGQGLGRYENIVTATVDVLPDIASIFQQLRSNSGLSDPSSPEFFENVIMAFLPVSKKILFATAKAEGRTVRQEEIDRLNAAETIMPSVLRFMEALRKDNFLGTENLFQSRTRSGSSIPIPEVLSPQDNSKYSPALTHAAKSVMYSLPHRPEGAEVFLQELMPSAHPIAFFQAGHALDDSYEEQSSNEEEYE</sequence>
<comment type="caution">
    <text evidence="2">The sequence shown here is derived from an EMBL/GenBank/DDBJ whole genome shotgun (WGS) entry which is preliminary data.</text>
</comment>
<reference evidence="2 3" key="1">
    <citation type="submission" date="2023-11" db="EMBL/GenBank/DDBJ databases">
        <title>Halocaridina rubra genome assembly.</title>
        <authorList>
            <person name="Smith C."/>
        </authorList>
    </citation>
    <scope>NUCLEOTIDE SEQUENCE [LARGE SCALE GENOMIC DNA]</scope>
    <source>
        <strain evidence="2">EP-1</strain>
        <tissue evidence="2">Whole</tissue>
    </source>
</reference>